<evidence type="ECO:0000313" key="4">
    <source>
        <dbReference type="Proteomes" id="UP001143705"/>
    </source>
</evidence>
<feature type="transmembrane region" description="Helical" evidence="2">
    <location>
        <begin position="200"/>
        <end position="221"/>
    </location>
</feature>
<dbReference type="KEGG" id="vg:80540110"/>
<sequence length="230" mass="25116">MARRRGQNAACDPPRRPLPPVAGLSRTAARLPGLKASDLGASGSRPRPRSERLLQRLSATPALRGMAKFFRKKRSTPKARSVWYEGGSSFPPSAWKGPARTSPYGYESDSETEEACRLRADDGDRPRLASGAAAVFRNPAVDTGSPAVLPLDGSRRRDPAPADVYLEGFPTLREQEELQLAPRPARKRGDGAACCRRLTVANIILLLFQVLALTGIIFYSIHHGHCNNRH</sequence>
<proteinExistence type="predicted"/>
<keyword evidence="2" id="KW-0812">Transmembrane</keyword>
<protein>
    <submittedName>
        <fullName evidence="3">Type 2 membrane protein</fullName>
    </submittedName>
</protein>
<dbReference type="InterPro" id="IPR035262">
    <property type="entry name" value="DUF5435"/>
</dbReference>
<keyword evidence="2" id="KW-0472">Membrane</keyword>
<dbReference type="Proteomes" id="UP001143705">
    <property type="component" value="Segment"/>
</dbReference>
<organism evidence="3 4">
    <name type="scientific">Equid herpesvirus 6</name>
    <dbReference type="NCBI Taxonomy" id="173566"/>
    <lineage>
        <taxon>Viruses</taxon>
        <taxon>Duplodnaviria</taxon>
        <taxon>Heunggongvirae</taxon>
        <taxon>Peploviricota</taxon>
        <taxon>Herviviricetes</taxon>
        <taxon>Herpesvirales</taxon>
        <taxon>Orthoherpesviridae</taxon>
        <taxon>Alphaherpesvirinae</taxon>
        <taxon>Varicellovirus</taxon>
    </lineage>
</organism>
<reference evidence="3" key="1">
    <citation type="journal article" date="2020" name="Emerg. Infect. Dis.">
        <title>Identification of a Novel alpha-herpesvirus Associated with Ulcerative Stomatitis in Donkeys.</title>
        <authorList>
            <person name="Martella V."/>
            <person name="Lanave G."/>
            <person name="Camero M."/>
            <person name="Larocca V."/>
            <person name="Lorusso E."/>
            <person name="Catella C."/>
            <person name="Capozza P."/>
            <person name="Tempesta M."/>
            <person name="Buonavoglia C."/>
        </authorList>
    </citation>
    <scope>NUCLEOTIDE SEQUENCE</scope>
    <source>
        <strain evidence="3">AsHV/Bari/2011/740</strain>
    </source>
</reference>
<evidence type="ECO:0000256" key="1">
    <source>
        <dbReference type="SAM" id="MobiDB-lite"/>
    </source>
</evidence>
<accession>A0A7S9YXB6</accession>
<name>A0A7S9YXB6_9ALPH</name>
<keyword evidence="4" id="KW-1185">Reference proteome</keyword>
<dbReference type="EMBL" id="MT012704">
    <property type="protein sequence ID" value="QPI70112.1"/>
    <property type="molecule type" value="Genomic_DNA"/>
</dbReference>
<dbReference type="GeneID" id="80540110"/>
<evidence type="ECO:0000256" key="2">
    <source>
        <dbReference type="SAM" id="Phobius"/>
    </source>
</evidence>
<dbReference type="Pfam" id="PF17503">
    <property type="entry name" value="DUF5435"/>
    <property type="match status" value="1"/>
</dbReference>
<evidence type="ECO:0000313" key="3">
    <source>
        <dbReference type="EMBL" id="QPI70112.1"/>
    </source>
</evidence>
<dbReference type="RefSeq" id="YP_010801401.1">
    <property type="nucleotide sequence ID" value="NC_076964.1"/>
</dbReference>
<keyword evidence="2" id="KW-1133">Transmembrane helix</keyword>
<feature type="region of interest" description="Disordered" evidence="1">
    <location>
        <begin position="1"/>
        <end position="52"/>
    </location>
</feature>